<dbReference type="Pfam" id="PF00535">
    <property type="entry name" value="Glycos_transf_2"/>
    <property type="match status" value="1"/>
</dbReference>
<evidence type="ECO:0000259" key="1">
    <source>
        <dbReference type="Pfam" id="PF00535"/>
    </source>
</evidence>
<reference evidence="2 3" key="1">
    <citation type="journal article" date="2016" name="Nat. Commun.">
        <title>Thousands of microbial genomes shed light on interconnected biogeochemical processes in an aquifer system.</title>
        <authorList>
            <person name="Anantharaman K."/>
            <person name="Brown C.T."/>
            <person name="Hug L.A."/>
            <person name="Sharon I."/>
            <person name="Castelle C.J."/>
            <person name="Probst A.J."/>
            <person name="Thomas B.C."/>
            <person name="Singh A."/>
            <person name="Wilkins M.J."/>
            <person name="Karaoz U."/>
            <person name="Brodie E.L."/>
            <person name="Williams K.H."/>
            <person name="Hubbard S.S."/>
            <person name="Banfield J.F."/>
        </authorList>
    </citation>
    <scope>NUCLEOTIDE SEQUENCE [LARGE SCALE GENOMIC DNA]</scope>
</reference>
<dbReference type="InterPro" id="IPR029044">
    <property type="entry name" value="Nucleotide-diphossugar_trans"/>
</dbReference>
<dbReference type="Gene3D" id="3.90.550.10">
    <property type="entry name" value="Spore Coat Polysaccharide Biosynthesis Protein SpsA, Chain A"/>
    <property type="match status" value="1"/>
</dbReference>
<evidence type="ECO:0000313" key="3">
    <source>
        <dbReference type="Proteomes" id="UP000177707"/>
    </source>
</evidence>
<comment type="caution">
    <text evidence="2">The sequence shown here is derived from an EMBL/GenBank/DDBJ whole genome shotgun (WGS) entry which is preliminary data.</text>
</comment>
<sequence>MENLDLSILIPARNEEFLKRTIEDILSNIEADTEIIVVLDGYETDLPTHPRLKVIHNPESIGQRAATNQACRLSKAKYVMKTDAHCAFDKGFDRKMIEAFKEVGDNITMIPVMRNLHAFNWVCEEGHSRYQGPSGPCKECNGPTKKDVVWIAKTNPQSVSYCFDSEPHFQYFNLFKKRPEYAKDFEDKKLTETMSIQGSCFMLTRDKYWELNICDESLGSWGSQGIEVAGKTWLSGGRVVCNHKTWYAHMFRTQGGDFGFPYENPGKKVEHAKKTVRELFFDNKWDGQIYPLSWLLEKFWPVPGWSEEARAQIKAWPLMNKPSAPTAGIVYYTDNLLDKKIMKACQKRIKKSGLPIVSVTLKPLDFGDENIVLPLERGYLTMFKQILAGLEELDTDVAFLCEHDVLYHQTHFKFRPPQKNIYYYNMNIWQLRVSDGHAVYFDAKRLSQLCGDRKFLIEHFKKRIELIEKLGFSRRMGFEPGTHNRPERVDDFKAEGFRSEFPNVDVKHNKNLTSARWHQSEFRSQKNCQNWQEADEIYGWGKGNTII</sequence>
<name>A0A1G2TXE5_9BACT</name>
<dbReference type="AlphaFoldDB" id="A0A1G2TXE5"/>
<gene>
    <name evidence="2" type="ORF">A3A96_00540</name>
</gene>
<dbReference type="EMBL" id="MHWB01000009">
    <property type="protein sequence ID" value="OHB01914.1"/>
    <property type="molecule type" value="Genomic_DNA"/>
</dbReference>
<accession>A0A1G2TXE5</accession>
<dbReference type="SUPFAM" id="SSF53448">
    <property type="entry name" value="Nucleotide-diphospho-sugar transferases"/>
    <property type="match status" value="1"/>
</dbReference>
<dbReference type="STRING" id="1802758.A3A96_00540"/>
<dbReference type="InterPro" id="IPR001173">
    <property type="entry name" value="Glyco_trans_2-like"/>
</dbReference>
<dbReference type="Proteomes" id="UP000177707">
    <property type="component" value="Unassembled WGS sequence"/>
</dbReference>
<evidence type="ECO:0000313" key="2">
    <source>
        <dbReference type="EMBL" id="OHB01914.1"/>
    </source>
</evidence>
<proteinExistence type="predicted"/>
<feature type="domain" description="Glycosyltransferase 2-like" evidence="1">
    <location>
        <begin position="7"/>
        <end position="110"/>
    </location>
</feature>
<protein>
    <recommendedName>
        <fullName evidence="1">Glycosyltransferase 2-like domain-containing protein</fullName>
    </recommendedName>
</protein>
<organism evidence="2 3">
    <name type="scientific">Candidatus Zambryskibacteria bacterium RIFCSPLOWO2_01_FULL_39_39</name>
    <dbReference type="NCBI Taxonomy" id="1802758"/>
    <lineage>
        <taxon>Bacteria</taxon>
        <taxon>Candidatus Zambryskiibacteriota</taxon>
    </lineage>
</organism>